<protein>
    <submittedName>
        <fullName evidence="3">PEP-CTERM sorting domain-containing protein</fullName>
    </submittedName>
</protein>
<dbReference type="NCBIfam" id="TIGR02595">
    <property type="entry name" value="PEP_CTERM"/>
    <property type="match status" value="1"/>
</dbReference>
<evidence type="ECO:0000313" key="3">
    <source>
        <dbReference type="EMBL" id="MDT0581095.1"/>
    </source>
</evidence>
<gene>
    <name evidence="3" type="ORF">RM544_00935</name>
</gene>
<feature type="transmembrane region" description="Helical" evidence="1">
    <location>
        <begin position="181"/>
        <end position="200"/>
    </location>
</feature>
<keyword evidence="4" id="KW-1185">Reference proteome</keyword>
<dbReference type="AlphaFoldDB" id="A0AAW8QYZ5"/>
<evidence type="ECO:0000256" key="1">
    <source>
        <dbReference type="SAM" id="Phobius"/>
    </source>
</evidence>
<organism evidence="3 4">
    <name type="scientific">Brumicola blandensis</name>
    <dbReference type="NCBI Taxonomy" id="3075611"/>
    <lineage>
        <taxon>Bacteria</taxon>
        <taxon>Pseudomonadati</taxon>
        <taxon>Pseudomonadota</taxon>
        <taxon>Gammaproteobacteria</taxon>
        <taxon>Alteromonadales</taxon>
        <taxon>Alteromonadaceae</taxon>
        <taxon>Brumicola</taxon>
    </lineage>
</organism>
<sequence>MKFKSVIAVLALIASSAANASLISNGSFEAPGIQSGWTYLSDNSNGWQGDNIEVWRSGFNGVTSYEGNQHGELNAHPHDGTSFSIYQTFATTANSTYAYSLAYRARSNNDESFRLEIFTGDLNNRDHVVNFEFIDHTTREWSTFASSFIGSGFNTYFMLTSVNPTAATVGNFIDAVVVNDVSAPTSIALLGIALAGLISVRRRA</sequence>
<feature type="signal peptide" evidence="2">
    <location>
        <begin position="1"/>
        <end position="20"/>
    </location>
</feature>
<evidence type="ECO:0000256" key="2">
    <source>
        <dbReference type="SAM" id="SignalP"/>
    </source>
</evidence>
<comment type="caution">
    <text evidence="3">The sequence shown here is derived from an EMBL/GenBank/DDBJ whole genome shotgun (WGS) entry which is preliminary data.</text>
</comment>
<dbReference type="InterPro" id="IPR013424">
    <property type="entry name" value="Ice-binding_C"/>
</dbReference>
<dbReference type="Gene3D" id="2.60.120.260">
    <property type="entry name" value="Galactose-binding domain-like"/>
    <property type="match status" value="1"/>
</dbReference>
<dbReference type="EMBL" id="JAVRIE010000001">
    <property type="protein sequence ID" value="MDT0581095.1"/>
    <property type="molecule type" value="Genomic_DNA"/>
</dbReference>
<accession>A0AAW8QYZ5</accession>
<feature type="chain" id="PRO_5043611638" evidence="2">
    <location>
        <begin position="21"/>
        <end position="204"/>
    </location>
</feature>
<keyword evidence="1" id="KW-1133">Transmembrane helix</keyword>
<keyword evidence="1" id="KW-0812">Transmembrane</keyword>
<proteinExistence type="predicted"/>
<evidence type="ECO:0000313" key="4">
    <source>
        <dbReference type="Proteomes" id="UP001249020"/>
    </source>
</evidence>
<keyword evidence="2" id="KW-0732">Signal</keyword>
<dbReference type="RefSeq" id="WP_311359910.1">
    <property type="nucleotide sequence ID" value="NZ_JAVRIE010000001.1"/>
</dbReference>
<dbReference type="Proteomes" id="UP001249020">
    <property type="component" value="Unassembled WGS sequence"/>
</dbReference>
<name>A0AAW8QYZ5_9ALTE</name>
<reference evidence="3 4" key="1">
    <citation type="submission" date="2023-09" db="EMBL/GenBank/DDBJ databases">
        <authorList>
            <person name="Rey-Velasco X."/>
        </authorList>
    </citation>
    <scope>NUCLEOTIDE SEQUENCE [LARGE SCALE GENOMIC DNA]</scope>
    <source>
        <strain evidence="3 4">W409</strain>
    </source>
</reference>
<keyword evidence="1" id="KW-0472">Membrane</keyword>